<dbReference type="CDD" id="cd02440">
    <property type="entry name" value="AdoMet_MTases"/>
    <property type="match status" value="1"/>
</dbReference>
<evidence type="ECO:0000259" key="5">
    <source>
        <dbReference type="Pfam" id="PF08100"/>
    </source>
</evidence>
<dbReference type="Pfam" id="PF00891">
    <property type="entry name" value="Methyltransf_2"/>
    <property type="match status" value="1"/>
</dbReference>
<dbReference type="Gene3D" id="3.40.50.150">
    <property type="entry name" value="Vaccinia Virus protein VP39"/>
    <property type="match status" value="1"/>
</dbReference>
<name>A0ABP3LXX5_SACER</name>
<feature type="domain" description="O-methyltransferase dimerisation" evidence="5">
    <location>
        <begin position="5"/>
        <end position="73"/>
    </location>
</feature>
<dbReference type="InterPro" id="IPR036388">
    <property type="entry name" value="WH-like_DNA-bd_sf"/>
</dbReference>
<sequence>MADLVTPFAVRTAATLGIADLVSGGPVALAELARSCRADADPLGRVLRFLVHKGVFEEPEPGVFGPNETSRAMQSDAPHGARAWLDLDGAIGRADMAFVELIEQVRGRQVAYRTAFGRTFWEDLEHSPRLSDSFDALMAAKTRAIAPGVVAAHDWGRYRAVADVGGGEGVLLGEILRAHPELRGILVDLTAPVLRAAGHLREHGLDERIETVAASFFDPLPVAADAFVLCDVLGDWGDEDAVRILRRCADAAGPHGRVLVVELTAGPDVMQLYTEMDLRMMVYVGGRMRDLEATRRIAAAAKLAVVGVARLDNGYCVIECAAGT</sequence>
<keyword evidence="1" id="KW-0489">Methyltransferase</keyword>
<dbReference type="InterPro" id="IPR016461">
    <property type="entry name" value="COMT-like"/>
</dbReference>
<dbReference type="InterPro" id="IPR036390">
    <property type="entry name" value="WH_DNA-bd_sf"/>
</dbReference>
<protein>
    <recommendedName>
        <fullName evidence="8">O-methyltransferase</fullName>
    </recommendedName>
</protein>
<feature type="domain" description="O-methyltransferase C-terminal" evidence="4">
    <location>
        <begin position="100"/>
        <end position="300"/>
    </location>
</feature>
<dbReference type="InterPro" id="IPR029063">
    <property type="entry name" value="SAM-dependent_MTases_sf"/>
</dbReference>
<keyword evidence="7" id="KW-1185">Reference proteome</keyword>
<dbReference type="Gene3D" id="1.10.10.10">
    <property type="entry name" value="Winged helix-like DNA-binding domain superfamily/Winged helix DNA-binding domain"/>
    <property type="match status" value="1"/>
</dbReference>
<dbReference type="Proteomes" id="UP001500729">
    <property type="component" value="Unassembled WGS sequence"/>
</dbReference>
<organism evidence="6 7">
    <name type="scientific">Saccharopolyspora erythraea</name>
    <name type="common">Streptomyces erythraeus</name>
    <dbReference type="NCBI Taxonomy" id="1836"/>
    <lineage>
        <taxon>Bacteria</taxon>
        <taxon>Bacillati</taxon>
        <taxon>Actinomycetota</taxon>
        <taxon>Actinomycetes</taxon>
        <taxon>Pseudonocardiales</taxon>
        <taxon>Pseudonocardiaceae</taxon>
        <taxon>Saccharopolyspora</taxon>
    </lineage>
</organism>
<keyword evidence="2" id="KW-0808">Transferase</keyword>
<dbReference type="InterPro" id="IPR012967">
    <property type="entry name" value="COMT_dimerisation"/>
</dbReference>
<dbReference type="SUPFAM" id="SSF46785">
    <property type="entry name" value="Winged helix' DNA-binding domain"/>
    <property type="match status" value="1"/>
</dbReference>
<comment type="caution">
    <text evidence="6">The sequence shown here is derived from an EMBL/GenBank/DDBJ whole genome shotgun (WGS) entry which is preliminary data.</text>
</comment>
<dbReference type="SUPFAM" id="SSF53335">
    <property type="entry name" value="S-adenosyl-L-methionine-dependent methyltransferases"/>
    <property type="match status" value="1"/>
</dbReference>
<evidence type="ECO:0008006" key="8">
    <source>
        <dbReference type="Google" id="ProtNLM"/>
    </source>
</evidence>
<accession>A0ABP3LXX5</accession>
<dbReference type="PIRSF" id="PIRSF005739">
    <property type="entry name" value="O-mtase"/>
    <property type="match status" value="1"/>
</dbReference>
<evidence type="ECO:0000313" key="6">
    <source>
        <dbReference type="EMBL" id="GAA0509178.1"/>
    </source>
</evidence>
<evidence type="ECO:0000256" key="3">
    <source>
        <dbReference type="ARBA" id="ARBA00022691"/>
    </source>
</evidence>
<reference evidence="7" key="1">
    <citation type="journal article" date="2019" name="Int. J. Syst. Evol. Microbiol.">
        <title>The Global Catalogue of Microorganisms (GCM) 10K type strain sequencing project: providing services to taxonomists for standard genome sequencing and annotation.</title>
        <authorList>
            <consortium name="The Broad Institute Genomics Platform"/>
            <consortium name="The Broad Institute Genome Sequencing Center for Infectious Disease"/>
            <person name="Wu L."/>
            <person name="Ma J."/>
        </authorList>
    </citation>
    <scope>NUCLEOTIDE SEQUENCE [LARGE SCALE GENOMIC DNA]</scope>
    <source>
        <strain evidence="7">JCM 10303</strain>
    </source>
</reference>
<evidence type="ECO:0000259" key="4">
    <source>
        <dbReference type="Pfam" id="PF00891"/>
    </source>
</evidence>
<dbReference type="PANTHER" id="PTHR43712">
    <property type="entry name" value="PUTATIVE (AFU_ORTHOLOGUE AFUA_4G14580)-RELATED"/>
    <property type="match status" value="1"/>
</dbReference>
<gene>
    <name evidence="6" type="ORF">GCM10009533_04980</name>
</gene>
<dbReference type="Gene3D" id="1.10.287.1350">
    <property type="match status" value="1"/>
</dbReference>
<evidence type="ECO:0000256" key="1">
    <source>
        <dbReference type="ARBA" id="ARBA00022603"/>
    </source>
</evidence>
<dbReference type="PANTHER" id="PTHR43712:SF2">
    <property type="entry name" value="O-METHYLTRANSFERASE CICE"/>
    <property type="match status" value="1"/>
</dbReference>
<proteinExistence type="predicted"/>
<dbReference type="InterPro" id="IPR001077">
    <property type="entry name" value="COMT_C"/>
</dbReference>
<dbReference type="EMBL" id="BAAAGS010000002">
    <property type="protein sequence ID" value="GAA0509178.1"/>
    <property type="molecule type" value="Genomic_DNA"/>
</dbReference>
<evidence type="ECO:0000313" key="7">
    <source>
        <dbReference type="Proteomes" id="UP001500729"/>
    </source>
</evidence>
<dbReference type="Pfam" id="PF08100">
    <property type="entry name" value="Dimerisation"/>
    <property type="match status" value="1"/>
</dbReference>
<keyword evidence="3" id="KW-0949">S-adenosyl-L-methionine</keyword>
<evidence type="ECO:0000256" key="2">
    <source>
        <dbReference type="ARBA" id="ARBA00022679"/>
    </source>
</evidence>
<dbReference type="PROSITE" id="PS51683">
    <property type="entry name" value="SAM_OMT_II"/>
    <property type="match status" value="1"/>
</dbReference>